<dbReference type="SMART" id="SM00245">
    <property type="entry name" value="TSPc"/>
    <property type="match status" value="1"/>
</dbReference>
<gene>
    <name evidence="7" type="ORF">A3G99_01210</name>
</gene>
<sequence length="409" mass="45179">MNNFFKYRAYVLVALLVLGGTFFSGVYYEKNSGKEEERVVILENKTDPEKLSEKVDFASFWKAWNVINEKFVGVGTTTEAIDDQKRVYGAIQGMVDSLGDPYTVFFPPVESKTFNEEIRGQIEGVGMEVGIKDEMLTVIAPVKGTPAYKAGIKPGDKILKINETLTNTLNTEEAIKLIRGPKGTSVKLTLFREGVKEPFELNVVRDVINLPTVDTETKGDVFIIRLYSFSAISPNLFRQALREFVESGKYKLVIDLRGNPGGYLEAATDMASWFLPLGKIIVKEDFKKESDTQIFRSKGYNIFNENLKMVILIDGGSASASEILAGALREHGVATLVGAQSFGKGSVQELVDITSDTSLKITIAQWLTPNSISISNGGLTPDVIVKLDEEEFKKGNDTQLLKALEILSK</sequence>
<dbReference type="GO" id="GO:0006508">
    <property type="term" value="P:proteolysis"/>
    <property type="evidence" value="ECO:0007669"/>
    <property type="project" value="UniProtKB-KW"/>
</dbReference>
<dbReference type="SMART" id="SM00228">
    <property type="entry name" value="PDZ"/>
    <property type="match status" value="1"/>
</dbReference>
<dbReference type="Gene3D" id="3.90.226.10">
    <property type="entry name" value="2-enoyl-CoA Hydratase, Chain A, domain 1"/>
    <property type="match status" value="1"/>
</dbReference>
<dbReference type="CDD" id="cd07560">
    <property type="entry name" value="Peptidase_S41_CPP"/>
    <property type="match status" value="1"/>
</dbReference>
<dbReference type="NCBIfam" id="TIGR00225">
    <property type="entry name" value="prc"/>
    <property type="match status" value="1"/>
</dbReference>
<dbReference type="Pfam" id="PF03572">
    <property type="entry name" value="Peptidase_S41"/>
    <property type="match status" value="1"/>
</dbReference>
<dbReference type="GO" id="GO:0007165">
    <property type="term" value="P:signal transduction"/>
    <property type="evidence" value="ECO:0007669"/>
    <property type="project" value="TreeGrafter"/>
</dbReference>
<evidence type="ECO:0000256" key="5">
    <source>
        <dbReference type="RuleBase" id="RU004404"/>
    </source>
</evidence>
<dbReference type="Pfam" id="PF22694">
    <property type="entry name" value="CtpB_N-like"/>
    <property type="match status" value="1"/>
</dbReference>
<dbReference type="PANTHER" id="PTHR32060">
    <property type="entry name" value="TAIL-SPECIFIC PROTEASE"/>
    <property type="match status" value="1"/>
</dbReference>
<dbReference type="EMBL" id="MHWT01000022">
    <property type="protein sequence ID" value="OHB12099.1"/>
    <property type="molecule type" value="Genomic_DNA"/>
</dbReference>
<protein>
    <recommendedName>
        <fullName evidence="6">PDZ domain-containing protein</fullName>
    </recommendedName>
</protein>
<keyword evidence="2 5" id="KW-0645">Protease</keyword>
<dbReference type="GO" id="GO:0030288">
    <property type="term" value="C:outer membrane-bounded periplasmic space"/>
    <property type="evidence" value="ECO:0007669"/>
    <property type="project" value="TreeGrafter"/>
</dbReference>
<name>A0A1G2URX0_9BACT</name>
<feature type="domain" description="PDZ" evidence="6">
    <location>
        <begin position="111"/>
        <end position="179"/>
    </location>
</feature>
<dbReference type="Gene3D" id="2.30.42.10">
    <property type="match status" value="1"/>
</dbReference>
<dbReference type="Proteomes" id="UP000176558">
    <property type="component" value="Unassembled WGS sequence"/>
</dbReference>
<dbReference type="PROSITE" id="PS50106">
    <property type="entry name" value="PDZ"/>
    <property type="match status" value="1"/>
</dbReference>
<dbReference type="CDD" id="cd06782">
    <property type="entry name" value="cpPDZ_CPP-like"/>
    <property type="match status" value="1"/>
</dbReference>
<dbReference type="GO" id="GO:0008236">
    <property type="term" value="F:serine-type peptidase activity"/>
    <property type="evidence" value="ECO:0007669"/>
    <property type="project" value="UniProtKB-KW"/>
</dbReference>
<evidence type="ECO:0000313" key="8">
    <source>
        <dbReference type="Proteomes" id="UP000176558"/>
    </source>
</evidence>
<dbReference type="SUPFAM" id="SSF52096">
    <property type="entry name" value="ClpP/crotonase"/>
    <property type="match status" value="1"/>
</dbReference>
<evidence type="ECO:0000256" key="4">
    <source>
        <dbReference type="ARBA" id="ARBA00022825"/>
    </source>
</evidence>
<evidence type="ECO:0000256" key="3">
    <source>
        <dbReference type="ARBA" id="ARBA00022801"/>
    </source>
</evidence>
<evidence type="ECO:0000259" key="6">
    <source>
        <dbReference type="PROSITE" id="PS50106"/>
    </source>
</evidence>
<evidence type="ECO:0000256" key="1">
    <source>
        <dbReference type="ARBA" id="ARBA00009179"/>
    </source>
</evidence>
<evidence type="ECO:0000313" key="7">
    <source>
        <dbReference type="EMBL" id="OHB12099.1"/>
    </source>
</evidence>
<dbReference type="InterPro" id="IPR004447">
    <property type="entry name" value="Peptidase_S41A"/>
</dbReference>
<dbReference type="Pfam" id="PF17820">
    <property type="entry name" value="PDZ_6"/>
    <property type="match status" value="1"/>
</dbReference>
<dbReference type="PANTHER" id="PTHR32060:SF30">
    <property type="entry name" value="CARBOXY-TERMINAL PROCESSING PROTEASE CTPA"/>
    <property type="match status" value="1"/>
</dbReference>
<dbReference type="InterPro" id="IPR001478">
    <property type="entry name" value="PDZ"/>
</dbReference>
<keyword evidence="4 5" id="KW-0720">Serine protease</keyword>
<evidence type="ECO:0000256" key="2">
    <source>
        <dbReference type="ARBA" id="ARBA00022670"/>
    </source>
</evidence>
<dbReference type="GO" id="GO:0004175">
    <property type="term" value="F:endopeptidase activity"/>
    <property type="evidence" value="ECO:0007669"/>
    <property type="project" value="TreeGrafter"/>
</dbReference>
<dbReference type="AlphaFoldDB" id="A0A1G2URX0"/>
<dbReference type="InterPro" id="IPR036034">
    <property type="entry name" value="PDZ_sf"/>
</dbReference>
<dbReference type="InterPro" id="IPR005151">
    <property type="entry name" value="Tail-specific_protease"/>
</dbReference>
<comment type="similarity">
    <text evidence="1 5">Belongs to the peptidase S41A family.</text>
</comment>
<dbReference type="Gene3D" id="3.30.750.44">
    <property type="match status" value="1"/>
</dbReference>
<proteinExistence type="inferred from homology"/>
<comment type="caution">
    <text evidence="7">The sequence shown here is derived from an EMBL/GenBank/DDBJ whole genome shotgun (WGS) entry which is preliminary data.</text>
</comment>
<keyword evidence="3 5" id="KW-0378">Hydrolase</keyword>
<dbReference type="InterPro" id="IPR029045">
    <property type="entry name" value="ClpP/crotonase-like_dom_sf"/>
</dbReference>
<organism evidence="7 8">
    <name type="scientific">Candidatus Zambryskibacteria bacterium RIFCSPLOWO2_12_FULL_39_23</name>
    <dbReference type="NCBI Taxonomy" id="1802776"/>
    <lineage>
        <taxon>Bacteria</taxon>
        <taxon>Candidatus Zambryskiibacteriota</taxon>
    </lineage>
</organism>
<dbReference type="SUPFAM" id="SSF50156">
    <property type="entry name" value="PDZ domain-like"/>
    <property type="match status" value="1"/>
</dbReference>
<dbReference type="InterPro" id="IPR055210">
    <property type="entry name" value="CtpA/B_N"/>
</dbReference>
<reference evidence="7 8" key="1">
    <citation type="journal article" date="2016" name="Nat. Commun.">
        <title>Thousands of microbial genomes shed light on interconnected biogeochemical processes in an aquifer system.</title>
        <authorList>
            <person name="Anantharaman K."/>
            <person name="Brown C.T."/>
            <person name="Hug L.A."/>
            <person name="Sharon I."/>
            <person name="Castelle C.J."/>
            <person name="Probst A.J."/>
            <person name="Thomas B.C."/>
            <person name="Singh A."/>
            <person name="Wilkins M.J."/>
            <person name="Karaoz U."/>
            <person name="Brodie E.L."/>
            <person name="Williams K.H."/>
            <person name="Hubbard S.S."/>
            <person name="Banfield J.F."/>
        </authorList>
    </citation>
    <scope>NUCLEOTIDE SEQUENCE [LARGE SCALE GENOMIC DNA]</scope>
</reference>
<accession>A0A1G2URX0</accession>
<dbReference type="InterPro" id="IPR041489">
    <property type="entry name" value="PDZ_6"/>
</dbReference>
<dbReference type="FunFam" id="2.30.42.10:FF:000063">
    <property type="entry name" value="Peptidase, S41 family"/>
    <property type="match status" value="1"/>
</dbReference>